<evidence type="ECO:0000313" key="4">
    <source>
        <dbReference type="EMBL" id="RAJ18224.1"/>
    </source>
</evidence>
<organism evidence="4 5">
    <name type="scientific">Olleya aquimaris</name>
    <dbReference type="NCBI Taxonomy" id="639310"/>
    <lineage>
        <taxon>Bacteria</taxon>
        <taxon>Pseudomonadati</taxon>
        <taxon>Bacteroidota</taxon>
        <taxon>Flavobacteriia</taxon>
        <taxon>Flavobacteriales</taxon>
        <taxon>Flavobacteriaceae</taxon>
    </lineage>
</organism>
<dbReference type="SUPFAM" id="SSF69318">
    <property type="entry name" value="Integrin alpha N-terminal domain"/>
    <property type="match status" value="3"/>
</dbReference>
<keyword evidence="1" id="KW-0732">Signal</keyword>
<dbReference type="InterPro" id="IPR011519">
    <property type="entry name" value="UnbV_ASPIC"/>
</dbReference>
<protein>
    <submittedName>
        <fullName evidence="4">VCBS repeat protein</fullName>
    </submittedName>
</protein>
<proteinExistence type="predicted"/>
<dbReference type="EMBL" id="QLLO01000001">
    <property type="protein sequence ID" value="RAJ18224.1"/>
    <property type="molecule type" value="Genomic_DNA"/>
</dbReference>
<keyword evidence="5" id="KW-1185">Reference proteome</keyword>
<dbReference type="AlphaFoldDB" id="A0A327RRC8"/>
<feature type="transmembrane region" description="Helical" evidence="2">
    <location>
        <begin position="32"/>
        <end position="51"/>
    </location>
</feature>
<sequence length="1142" mass="127739">MNYCSKEKGDIHPLFLTYKKKNIILKIINRSAVFNFMNNNILAFLILILLVSCKEKTTNNEQNLLFSNLNSTQTGINFINTIENEKELNIFTYRNFYNGGGVAIGDINNDSLPDLYLTANQGENKLFLNQGDFKFKDISETAKVKGTNIWSTGVVMVDINNDGLLDIYVCNAGNVEGDNLKNELFINNGDLTFTEQAEKYNLAENGLTTHAAFFDYDKDGDLDVYILNNSFIPVNTLNYSNKRDLRAKDWEVPGLLKGGGDKLLRNDNGIFVDVSEEAGIFGSLIGFGLGVTVGDLNNDNYQDIYVSNDFYERDYLYINNQDGTFTESIKDWTTHTSQSSMGADMADLNNDGNPDVFVTDMLPEHNKRVKETTLFENYDLYQRKQGLDFDHQFMQNSLQLNSGNNDFSEIANLSGVSKTDWSWGALLFDMDNDGNKDIFVCNGIYHDLTNQDFMNFFANDIIQKMAITGEKEEISNIINKMPSNPITNYAFQNNGQLGFKNVSKNWGFDKPTFSSGAAYGDLDNDGDLDLVINNVNQEALVYKNNTETVSKNKYLKIQLKGKSPNINAIGSKIKLFSNQEVILQEVIPSRGFQSSVDYVQTIGIGTKTIDSIQIIWPDDSFQSKSNILPNKKYTFNQNNASNVFKPSSQNSKTFFTEIKNTNLTPHDENNHVDFNYEGLIHQMLSKEGPTVAVGDVNQDGLEDVFVGGAKKQEAHLYIQGINGTFKKQNDNGFIEDINLEDTASAFFDADADGDLDLMVGSGGNEINDEKLYKTRLYLNNGKGVFTKSKTNIPATFHNASVIAALDFDNDGDIDVFVGNRSVPAVYAIKAKHQLLENIGKGEFKDITQSKAYAFNTLGMVTDAVWTDINGDNKKDLIITEDWGTPKIFKNNGKQLVPFKTNLSNYSGWWNTVKVADVNNDGLMDLILGNNGLNLPYKPSKEKPIKIYVNDFDNNGTIEQILTETIDGKDVPIITKHELTAQIVSLKKKNLKFSDYATKSIDELFSKEIIDNSIVREVNTSETVIALNSKEGVFKIQPLPVQVQFSSVKAIQVLDVNNDANLDLLLGGNQYQLKPQYSRLDASFGSLLLGNGKGDFNWIDKNKSGFFVEGEMKNISIVKGKKDTFIIAGINNEKPKIFKLNNE</sequence>
<dbReference type="Proteomes" id="UP000248703">
    <property type="component" value="Unassembled WGS sequence"/>
</dbReference>
<dbReference type="InterPro" id="IPR028994">
    <property type="entry name" value="Integrin_alpha_N"/>
</dbReference>
<accession>A0A327RRC8</accession>
<dbReference type="Pfam" id="PF13517">
    <property type="entry name" value="FG-GAP_3"/>
    <property type="match status" value="5"/>
</dbReference>
<feature type="domain" description="ASPIC/UnbV" evidence="3">
    <location>
        <begin position="568"/>
        <end position="634"/>
    </location>
</feature>
<dbReference type="PANTHER" id="PTHR16026">
    <property type="entry name" value="CARTILAGE ACIDIC PROTEIN 1"/>
    <property type="match status" value="1"/>
</dbReference>
<keyword evidence="2" id="KW-0472">Membrane</keyword>
<comment type="caution">
    <text evidence="4">The sequence shown here is derived from an EMBL/GenBank/DDBJ whole genome shotgun (WGS) entry which is preliminary data.</text>
</comment>
<reference evidence="4 5" key="1">
    <citation type="submission" date="2018-06" db="EMBL/GenBank/DDBJ databases">
        <title>Genomic Encyclopedia of Archaeal and Bacterial Type Strains, Phase II (KMG-II): from individual species to whole genera.</title>
        <authorList>
            <person name="Goeker M."/>
        </authorList>
    </citation>
    <scope>NUCLEOTIDE SEQUENCE [LARGE SCALE GENOMIC DNA]</scope>
    <source>
        <strain evidence="4 5">DSM 24464</strain>
    </source>
</reference>
<dbReference type="Pfam" id="PF07593">
    <property type="entry name" value="UnbV_ASPIC"/>
    <property type="match status" value="1"/>
</dbReference>
<evidence type="ECO:0000259" key="3">
    <source>
        <dbReference type="Pfam" id="PF07593"/>
    </source>
</evidence>
<evidence type="ECO:0000256" key="2">
    <source>
        <dbReference type="SAM" id="Phobius"/>
    </source>
</evidence>
<gene>
    <name evidence="4" type="ORF">LY08_00500</name>
</gene>
<dbReference type="PANTHER" id="PTHR16026:SF0">
    <property type="entry name" value="CARTILAGE ACIDIC PROTEIN 1"/>
    <property type="match status" value="1"/>
</dbReference>
<dbReference type="Gene3D" id="2.130.10.130">
    <property type="entry name" value="Integrin alpha, N-terminal"/>
    <property type="match status" value="5"/>
</dbReference>
<evidence type="ECO:0000313" key="5">
    <source>
        <dbReference type="Proteomes" id="UP000248703"/>
    </source>
</evidence>
<dbReference type="InterPro" id="IPR013517">
    <property type="entry name" value="FG-GAP"/>
</dbReference>
<name>A0A327RRC8_9FLAO</name>
<keyword evidence="2" id="KW-0812">Transmembrane</keyword>
<keyword evidence="2" id="KW-1133">Transmembrane helix</keyword>
<dbReference type="InterPro" id="IPR027039">
    <property type="entry name" value="Crtac1"/>
</dbReference>
<evidence type="ECO:0000256" key="1">
    <source>
        <dbReference type="ARBA" id="ARBA00022729"/>
    </source>
</evidence>